<proteinExistence type="predicted"/>
<organism evidence="2 3">
    <name type="scientific">Pleuronectes platessa</name>
    <name type="common">European plaice</name>
    <dbReference type="NCBI Taxonomy" id="8262"/>
    <lineage>
        <taxon>Eukaryota</taxon>
        <taxon>Metazoa</taxon>
        <taxon>Chordata</taxon>
        <taxon>Craniata</taxon>
        <taxon>Vertebrata</taxon>
        <taxon>Euteleostomi</taxon>
        <taxon>Actinopterygii</taxon>
        <taxon>Neopterygii</taxon>
        <taxon>Teleostei</taxon>
        <taxon>Neoteleostei</taxon>
        <taxon>Acanthomorphata</taxon>
        <taxon>Carangaria</taxon>
        <taxon>Pleuronectiformes</taxon>
        <taxon>Pleuronectoidei</taxon>
        <taxon>Pleuronectidae</taxon>
        <taxon>Pleuronectes</taxon>
    </lineage>
</organism>
<keyword evidence="3" id="KW-1185">Reference proteome</keyword>
<name>A0A9N7TNM2_PLEPL</name>
<evidence type="ECO:0000256" key="1">
    <source>
        <dbReference type="SAM" id="MobiDB-lite"/>
    </source>
</evidence>
<reference evidence="2" key="1">
    <citation type="submission" date="2020-03" db="EMBL/GenBank/DDBJ databases">
        <authorList>
            <person name="Weist P."/>
        </authorList>
    </citation>
    <scope>NUCLEOTIDE SEQUENCE</scope>
</reference>
<feature type="compositionally biased region" description="Basic residues" evidence="1">
    <location>
        <begin position="10"/>
        <end position="29"/>
    </location>
</feature>
<dbReference type="AlphaFoldDB" id="A0A9N7TNM2"/>
<evidence type="ECO:0000313" key="2">
    <source>
        <dbReference type="EMBL" id="CAB1416242.1"/>
    </source>
</evidence>
<evidence type="ECO:0000313" key="3">
    <source>
        <dbReference type="Proteomes" id="UP001153269"/>
    </source>
</evidence>
<comment type="caution">
    <text evidence="2">The sequence shown here is derived from an EMBL/GenBank/DDBJ whole genome shotgun (WGS) entry which is preliminary data.</text>
</comment>
<protein>
    <submittedName>
        <fullName evidence="2">Uncharacterized protein</fullName>
    </submittedName>
</protein>
<sequence>MVQCPYPMPTRHRVRHHHHDQSTRHRIRHTGSTTTTPELDISSNLVNIESPSLNSSLPHLWVQEKHLRVMTSQCAFNRTEEERSPYIRLKNQVLMMVCTETSKRTKLPKLLLKRS</sequence>
<gene>
    <name evidence="2" type="ORF">PLEPLA_LOCUS4033</name>
</gene>
<accession>A0A9N7TNM2</accession>
<dbReference type="EMBL" id="CADEAL010000199">
    <property type="protein sequence ID" value="CAB1416242.1"/>
    <property type="molecule type" value="Genomic_DNA"/>
</dbReference>
<dbReference type="Proteomes" id="UP001153269">
    <property type="component" value="Unassembled WGS sequence"/>
</dbReference>
<feature type="region of interest" description="Disordered" evidence="1">
    <location>
        <begin position="1"/>
        <end position="37"/>
    </location>
</feature>